<keyword evidence="1" id="KW-1133">Transmembrane helix</keyword>
<dbReference type="Gene3D" id="3.30.70.1440">
    <property type="entry name" value="Multidrug efflux transporter AcrB pore domain"/>
    <property type="match status" value="1"/>
</dbReference>
<dbReference type="GO" id="GO:0005886">
    <property type="term" value="C:plasma membrane"/>
    <property type="evidence" value="ECO:0007669"/>
    <property type="project" value="TreeGrafter"/>
</dbReference>
<feature type="transmembrane region" description="Helical" evidence="1">
    <location>
        <begin position="906"/>
        <end position="926"/>
    </location>
</feature>
<dbReference type="InterPro" id="IPR001036">
    <property type="entry name" value="Acrflvin-R"/>
</dbReference>
<evidence type="ECO:0000313" key="3">
    <source>
        <dbReference type="Proteomes" id="UP000197468"/>
    </source>
</evidence>
<evidence type="ECO:0000313" key="2">
    <source>
        <dbReference type="EMBL" id="OWQ84780.1"/>
    </source>
</evidence>
<dbReference type="AlphaFoldDB" id="A0A246IX53"/>
<feature type="transmembrane region" description="Helical" evidence="1">
    <location>
        <begin position="434"/>
        <end position="454"/>
    </location>
</feature>
<dbReference type="OrthoDB" id="9757940at2"/>
<accession>A0A246IX53</accession>
<feature type="transmembrane region" description="Helical" evidence="1">
    <location>
        <begin position="932"/>
        <end position="953"/>
    </location>
</feature>
<evidence type="ECO:0000256" key="1">
    <source>
        <dbReference type="SAM" id="Phobius"/>
    </source>
</evidence>
<keyword evidence="3" id="KW-1185">Reference proteome</keyword>
<feature type="transmembrane region" description="Helical" evidence="1">
    <location>
        <begin position="547"/>
        <end position="571"/>
    </location>
</feature>
<proteinExistence type="predicted"/>
<dbReference type="Pfam" id="PF00873">
    <property type="entry name" value="ACR_tran"/>
    <property type="match status" value="1"/>
</dbReference>
<name>A0A246IX53_9BURK</name>
<dbReference type="Gene3D" id="1.20.1640.10">
    <property type="entry name" value="Multidrug efflux transporter AcrB transmembrane domain"/>
    <property type="match status" value="2"/>
</dbReference>
<gene>
    <name evidence="2" type="ORF">CDN99_23920</name>
</gene>
<dbReference type="EMBL" id="NIOF01000015">
    <property type="protein sequence ID" value="OWQ84780.1"/>
    <property type="molecule type" value="Genomic_DNA"/>
</dbReference>
<dbReference type="PANTHER" id="PTHR32063">
    <property type="match status" value="1"/>
</dbReference>
<dbReference type="InterPro" id="IPR027463">
    <property type="entry name" value="AcrB_DN_DC_subdom"/>
</dbReference>
<dbReference type="PANTHER" id="PTHR32063:SF18">
    <property type="entry name" value="CATION EFFLUX SYSTEM PROTEIN"/>
    <property type="match status" value="1"/>
</dbReference>
<feature type="transmembrane region" description="Helical" evidence="1">
    <location>
        <begin position="883"/>
        <end position="899"/>
    </location>
</feature>
<keyword evidence="1" id="KW-0812">Transmembrane</keyword>
<dbReference type="Gene3D" id="3.30.70.1320">
    <property type="entry name" value="Multidrug efflux transporter AcrB pore domain like"/>
    <property type="match status" value="1"/>
</dbReference>
<dbReference type="Proteomes" id="UP000197468">
    <property type="component" value="Unassembled WGS sequence"/>
</dbReference>
<dbReference type="GO" id="GO:0042910">
    <property type="term" value="F:xenobiotic transmembrane transporter activity"/>
    <property type="evidence" value="ECO:0007669"/>
    <property type="project" value="TreeGrafter"/>
</dbReference>
<feature type="transmembrane region" description="Helical" evidence="1">
    <location>
        <begin position="1010"/>
        <end position="1029"/>
    </location>
</feature>
<dbReference type="SUPFAM" id="SSF82714">
    <property type="entry name" value="Multidrug efflux transporter AcrB TolC docking domain, DN and DC subdomains"/>
    <property type="match status" value="2"/>
</dbReference>
<feature type="transmembrane region" description="Helical" evidence="1">
    <location>
        <begin position="390"/>
        <end position="413"/>
    </location>
</feature>
<reference evidence="2 3" key="1">
    <citation type="journal article" date="2008" name="Int. J. Syst. Evol. Microbiol.">
        <title>Description of Roseateles aquatilis sp. nov. and Roseateles terrae sp. nov., in the class Betaproteobacteria, and emended description of the genus Roseateles.</title>
        <authorList>
            <person name="Gomila M."/>
            <person name="Bowien B."/>
            <person name="Falsen E."/>
            <person name="Moore E.R."/>
            <person name="Lalucat J."/>
        </authorList>
    </citation>
    <scope>NUCLEOTIDE SEQUENCE [LARGE SCALE GENOMIC DNA]</scope>
    <source>
        <strain evidence="2 3">CCUG 48205</strain>
    </source>
</reference>
<dbReference type="RefSeq" id="WP_088387521.1">
    <property type="nucleotide sequence ID" value="NZ_NIOF01000015.1"/>
</dbReference>
<feature type="transmembrane region" description="Helical" evidence="1">
    <location>
        <begin position="345"/>
        <end position="378"/>
    </location>
</feature>
<dbReference type="SUPFAM" id="SSF82866">
    <property type="entry name" value="Multidrug efflux transporter AcrB transmembrane domain"/>
    <property type="match status" value="2"/>
</dbReference>
<feature type="transmembrane region" description="Helical" evidence="1">
    <location>
        <begin position="986"/>
        <end position="1004"/>
    </location>
</feature>
<sequence>MKLTESALGSSRLTLFVAVLVLVAGVLAFLRFPSQEEPSTTIRDAMIFVYNPGLPVERMEQLVARPLEARLRELPEIKHVVSTVRTGSVIVQVTILERYSDLAPIWQKVRAKVTEASPQFPTGTLPPIVNDDFGRVAVASIAVTAPGFTMSEMREPLKRVRDRLYALHGVQNVSFHGLQDERVYIEFDRARLAGLGLAVPAVLQQLQQQNVVLSGGQMVMSGLNSALVASGEIRSLEALREFVLSVPDRNGQSENTLRLGDIAQIKVLPADPPDSAAIYKGDPAVVLGVSMSAGQNIKAFGQSLKSRMGELQQLLPAGFTLDYVTFQADVVEREMGKMNQVMGETIVIVMTVVVLFLGWRAGIIVGSIVPLTILGTLISMQFLHIELHSVSMAAIIIALGLLVDNGIVIVEDVERRLASGEARREACIQAGKTLAIPLLTSSLVIIFAFSPFFFGDTSINEYLRPLVVVLAIALLGSWLLCLTVTPLLCFYFLNASHHTSKSAAVPGGHITGHSTGHSTEDSTGVNSEARFYRTYRRVIHAVLNHKLIFFGTMAALLALALALLSTVPAGFLPKSDRPQYQVSIELQPGSDSRITLEKVQQISRWLSDKKINPEVTTSIGYVADGGPRIILGLNPPLPASHIGYFTVGVTSKKELDTMIARTRDHLAQHYPELRAEAKRFSLGSSDSGTVAYRIFGPDEVVLKSLGEQIKKELREVPGVVGVRDDWNNRIPRLNVQIDQAKARRLGVTSEDVATSLAARFSGVDVSMLRDGDTLVPVVVRGTPMQRQRTEDVANTLIYPAGAAPVPLSAIAAVSLGSEPSVVRRRDLSRTLTVEGRSETETAQQVVDRLAPFVSALKLAPGYSIQLGAEIEEAAEANAALSEYLPHAAIAMLILFIWQFGSFRKLLLILSIIPFTLIGVAPALKLAGEPLGFMANFGLLSLAGIIVNNAVLLLERIEAELHAGRNSREAVINAAVQRLRPIVMTKLTCVAGLVPLLLFGGPLWSGMAITIIGGLALGTLVTLGMVPALYEALFDSKLSKWIASKTTGRSPSDSDASATHA</sequence>
<dbReference type="Gene3D" id="3.30.2090.10">
    <property type="entry name" value="Multidrug efflux transporter AcrB TolC docking domain, DN and DC subdomains"/>
    <property type="match status" value="2"/>
</dbReference>
<feature type="transmembrane region" description="Helical" evidence="1">
    <location>
        <begin position="466"/>
        <end position="493"/>
    </location>
</feature>
<organism evidence="2 3">
    <name type="scientific">Roseateles aquatilis</name>
    <dbReference type="NCBI Taxonomy" id="431061"/>
    <lineage>
        <taxon>Bacteria</taxon>
        <taxon>Pseudomonadati</taxon>
        <taxon>Pseudomonadota</taxon>
        <taxon>Betaproteobacteria</taxon>
        <taxon>Burkholderiales</taxon>
        <taxon>Sphaerotilaceae</taxon>
        <taxon>Roseateles</taxon>
    </lineage>
</organism>
<protein>
    <submittedName>
        <fullName evidence="2">Acriflavin resistance protein</fullName>
    </submittedName>
</protein>
<keyword evidence="1" id="KW-0472">Membrane</keyword>
<feature type="transmembrane region" description="Helical" evidence="1">
    <location>
        <begin position="12"/>
        <end position="30"/>
    </location>
</feature>
<dbReference type="PRINTS" id="PR00702">
    <property type="entry name" value="ACRIFLAVINRP"/>
</dbReference>
<comment type="caution">
    <text evidence="2">The sequence shown here is derived from an EMBL/GenBank/DDBJ whole genome shotgun (WGS) entry which is preliminary data.</text>
</comment>
<dbReference type="Gene3D" id="3.30.70.1430">
    <property type="entry name" value="Multidrug efflux transporter AcrB pore domain"/>
    <property type="match status" value="2"/>
</dbReference>
<dbReference type="SUPFAM" id="SSF82693">
    <property type="entry name" value="Multidrug efflux transporter AcrB pore domain, PN1, PN2, PC1 and PC2 subdomains"/>
    <property type="match status" value="2"/>
</dbReference>